<dbReference type="GO" id="GO:0000981">
    <property type="term" value="F:DNA-binding transcription factor activity, RNA polymerase II-specific"/>
    <property type="evidence" value="ECO:0007669"/>
    <property type="project" value="InterPro"/>
</dbReference>
<name>A0AA40EL45_9PEZI</name>
<feature type="compositionally biased region" description="Polar residues" evidence="2">
    <location>
        <begin position="1166"/>
        <end position="1177"/>
    </location>
</feature>
<feature type="compositionally biased region" description="Basic and acidic residues" evidence="2">
    <location>
        <begin position="356"/>
        <end position="365"/>
    </location>
</feature>
<feature type="compositionally biased region" description="Pro residues" evidence="2">
    <location>
        <begin position="135"/>
        <end position="150"/>
    </location>
</feature>
<keyword evidence="5" id="KW-1185">Reference proteome</keyword>
<protein>
    <recommendedName>
        <fullName evidence="3">Zn(2)-C6 fungal-type domain-containing protein</fullName>
    </recommendedName>
</protein>
<dbReference type="Gene3D" id="4.10.240.10">
    <property type="entry name" value="Zn(2)-C6 fungal-type DNA-binding domain"/>
    <property type="match status" value="1"/>
</dbReference>
<organism evidence="4 5">
    <name type="scientific">Schizothecium vesticola</name>
    <dbReference type="NCBI Taxonomy" id="314040"/>
    <lineage>
        <taxon>Eukaryota</taxon>
        <taxon>Fungi</taxon>
        <taxon>Dikarya</taxon>
        <taxon>Ascomycota</taxon>
        <taxon>Pezizomycotina</taxon>
        <taxon>Sordariomycetes</taxon>
        <taxon>Sordariomycetidae</taxon>
        <taxon>Sordariales</taxon>
        <taxon>Schizotheciaceae</taxon>
        <taxon>Schizothecium</taxon>
    </lineage>
</organism>
<feature type="region of interest" description="Disordered" evidence="2">
    <location>
        <begin position="348"/>
        <end position="387"/>
    </location>
</feature>
<feature type="compositionally biased region" description="Pro residues" evidence="2">
    <location>
        <begin position="45"/>
        <end position="68"/>
    </location>
</feature>
<feature type="compositionally biased region" description="Basic and acidic residues" evidence="2">
    <location>
        <begin position="201"/>
        <end position="210"/>
    </location>
</feature>
<dbReference type="Proteomes" id="UP001172155">
    <property type="component" value="Unassembled WGS sequence"/>
</dbReference>
<dbReference type="PANTHER" id="PTHR47785">
    <property type="entry name" value="ZN(II)2CYS6 TRANSCRIPTION FACTOR (EUROFUNG)-RELATED-RELATED"/>
    <property type="match status" value="1"/>
</dbReference>
<dbReference type="Pfam" id="PF00172">
    <property type="entry name" value="Zn_clus"/>
    <property type="match status" value="1"/>
</dbReference>
<dbReference type="PROSITE" id="PS00463">
    <property type="entry name" value="ZN2_CY6_FUNGAL_1"/>
    <property type="match status" value="1"/>
</dbReference>
<dbReference type="InterPro" id="IPR036864">
    <property type="entry name" value="Zn2-C6_fun-type_DNA-bd_sf"/>
</dbReference>
<feature type="region of interest" description="Disordered" evidence="2">
    <location>
        <begin position="663"/>
        <end position="733"/>
    </location>
</feature>
<feature type="compositionally biased region" description="Basic residues" evidence="2">
    <location>
        <begin position="69"/>
        <end position="78"/>
    </location>
</feature>
<feature type="compositionally biased region" description="Pro residues" evidence="2">
    <location>
        <begin position="188"/>
        <end position="198"/>
    </location>
</feature>
<dbReference type="CDD" id="cd00067">
    <property type="entry name" value="GAL4"/>
    <property type="match status" value="1"/>
</dbReference>
<dbReference type="InterPro" id="IPR053181">
    <property type="entry name" value="EcdB-like_regulator"/>
</dbReference>
<dbReference type="GO" id="GO:0008270">
    <property type="term" value="F:zinc ion binding"/>
    <property type="evidence" value="ECO:0007669"/>
    <property type="project" value="InterPro"/>
</dbReference>
<dbReference type="EMBL" id="JAUKUD010000006">
    <property type="protein sequence ID" value="KAK0741290.1"/>
    <property type="molecule type" value="Genomic_DNA"/>
</dbReference>
<evidence type="ECO:0000259" key="3">
    <source>
        <dbReference type="PROSITE" id="PS50048"/>
    </source>
</evidence>
<dbReference type="InterPro" id="IPR001138">
    <property type="entry name" value="Zn2Cys6_DnaBD"/>
</dbReference>
<dbReference type="FunFam" id="4.10.240.10:FF:000064">
    <property type="entry name" value="WGS project CABT00000000 data, contig 2.7"/>
    <property type="match status" value="1"/>
</dbReference>
<dbReference type="SUPFAM" id="SSF57701">
    <property type="entry name" value="Zn2/Cys6 DNA-binding domain"/>
    <property type="match status" value="1"/>
</dbReference>
<feature type="compositionally biased region" description="Basic and acidic residues" evidence="2">
    <location>
        <begin position="112"/>
        <end position="124"/>
    </location>
</feature>
<evidence type="ECO:0000313" key="5">
    <source>
        <dbReference type="Proteomes" id="UP001172155"/>
    </source>
</evidence>
<dbReference type="AlphaFoldDB" id="A0AA40EL45"/>
<dbReference type="SMART" id="SM00066">
    <property type="entry name" value="GAL4"/>
    <property type="match status" value="1"/>
</dbReference>
<feature type="region of interest" description="Disordered" evidence="2">
    <location>
        <begin position="1121"/>
        <end position="1177"/>
    </location>
</feature>
<feature type="compositionally biased region" description="Polar residues" evidence="2">
    <location>
        <begin position="623"/>
        <end position="633"/>
    </location>
</feature>
<feature type="domain" description="Zn(2)-C6 fungal-type" evidence="3">
    <location>
        <begin position="272"/>
        <end position="301"/>
    </location>
</feature>
<comment type="caution">
    <text evidence="4">The sequence shown here is derived from an EMBL/GenBank/DDBJ whole genome shotgun (WGS) entry which is preliminary data.</text>
</comment>
<feature type="region of interest" description="Disordered" evidence="2">
    <location>
        <begin position="601"/>
        <end position="633"/>
    </location>
</feature>
<feature type="compositionally biased region" description="Polar residues" evidence="2">
    <location>
        <begin position="172"/>
        <end position="184"/>
    </location>
</feature>
<proteinExistence type="predicted"/>
<feature type="compositionally biased region" description="Pro residues" evidence="2">
    <location>
        <begin position="85"/>
        <end position="111"/>
    </location>
</feature>
<gene>
    <name evidence="4" type="ORF">B0T18DRAFT_228334</name>
</gene>
<feature type="region of interest" description="Disordered" evidence="2">
    <location>
        <begin position="989"/>
        <end position="1015"/>
    </location>
</feature>
<evidence type="ECO:0000256" key="2">
    <source>
        <dbReference type="SAM" id="MobiDB-lite"/>
    </source>
</evidence>
<dbReference type="PROSITE" id="PS50048">
    <property type="entry name" value="ZN2_CY6_FUNGAL_2"/>
    <property type="match status" value="1"/>
</dbReference>
<feature type="region of interest" description="Disordered" evidence="2">
    <location>
        <begin position="1"/>
        <end position="253"/>
    </location>
</feature>
<accession>A0AA40EL45</accession>
<feature type="compositionally biased region" description="Pro residues" evidence="2">
    <location>
        <begin position="214"/>
        <end position="231"/>
    </location>
</feature>
<feature type="compositionally biased region" description="Polar residues" evidence="2">
    <location>
        <begin position="1142"/>
        <end position="1151"/>
    </location>
</feature>
<evidence type="ECO:0000313" key="4">
    <source>
        <dbReference type="EMBL" id="KAK0741290.1"/>
    </source>
</evidence>
<feature type="compositionally biased region" description="Polar residues" evidence="2">
    <location>
        <begin position="697"/>
        <end position="718"/>
    </location>
</feature>
<sequence>MPSMDQGPPDTKRARLTGPSWSVGGAHHGVSLLHPTPSPTSTAPAPLPHHPPAAHYQPPPPHQPPPHPPHPHPPHPHPPHTYSRPPGPGDPHPPPPPPSLPHPPHPSQQHPPPHDDRRHHEPDRYPPMQEQRQPPHSPAHPPYPGYPPPRGDLSAKPEPGDDTLPQMRRPLSTGNAHDSMTPGTPHSAHPPPPPPPPHSHSYPDDKRHLSFDSGPPPHMYRQPSYPPPTPQPHQSSYDYPPSYGTPHGESLYPIHISSSAAGKRKAQRASQACDSCRQLKAKCDELKPCKSCKEKKVECKYREAVPKQQDKVAADILDNLMFLRSEFRHFDRRINQLETTLKRVAPSVEVHPLAPADHDDDRAESVESPPPMGDDAYSSSPGEAPTVTAPIDIVEARNITRGMEEEMEAEPGPHVRPGVPAIPLNHTTLAALLLKWQSIESLVRRYLEAENVKWIDEFPIRQEERRGLLRVWGRGEGVDSAKADREPTHDFGMMEVNDDYSDAGAPSPADCWGGISGSPGPGDGKLPVNPPLDFAESTVWKYVKSFQDNIQNMHPLIIPVELNAMVKLFLDSVHTSNKRAKLSYAREATVAKFASYHLPPMAAPPGEVGSKRKRSSPERSGADSPSATKLTRPTFQRSINNALVLLVLALGKICLHKDKKIPGVVPVSEPSHGSPVVRNGYPASPTQGSPPAFPPHSHTSGLPSPNENAERSGSSRRPSFQGGAPPMKTGISHKRNMDVIPGLDYFAYATDILGAQLAGTSLRHIHANILAGLYHGQLGRVMESYAYIYKAGWALQIKLRPSLDRFKKLQENLPSNLMAVTEKSDNQLVFAFWTCLQLESDIIAELPLPQSHILAFEEIMPYPNLNLAKQHGFDEYTLQSYVAQLYLRKSLNQIHQMLYNPENSRVQDQSGMPALSIINYIQNSLDMRFVPPEFKFNDNDPPANDILAARLRAKYWGAQVITYRPFIRQILESSHRGLPFASPLPVAGGNNNNFSGGDPATTAASPLESRSSQEHSEEVIQNAVKGIRALIESTRAFHGVPDRRFIITNVFGTAHAQWGNLLTLAAVFRNPILTHYINEQTLRDLFAKTIAFFRLISYPSSALWIDMRILEGLESELWGSNKPSSVDPVDAGQQQQQQQQQHGSSFSSTASGPAPMPGTPMEGAVATTTFPPIQTHR</sequence>
<feature type="compositionally biased region" description="Low complexity" evidence="2">
    <location>
        <begin position="31"/>
        <end position="44"/>
    </location>
</feature>
<reference evidence="4" key="1">
    <citation type="submission" date="2023-06" db="EMBL/GenBank/DDBJ databases">
        <title>Genome-scale phylogeny and comparative genomics of the fungal order Sordariales.</title>
        <authorList>
            <consortium name="Lawrence Berkeley National Laboratory"/>
            <person name="Hensen N."/>
            <person name="Bonometti L."/>
            <person name="Westerberg I."/>
            <person name="Brannstrom I.O."/>
            <person name="Guillou S."/>
            <person name="Cros-Aarteil S."/>
            <person name="Calhoun S."/>
            <person name="Haridas S."/>
            <person name="Kuo A."/>
            <person name="Mondo S."/>
            <person name="Pangilinan J."/>
            <person name="Riley R."/>
            <person name="LaButti K."/>
            <person name="Andreopoulos B."/>
            <person name="Lipzen A."/>
            <person name="Chen C."/>
            <person name="Yanf M."/>
            <person name="Daum C."/>
            <person name="Ng V."/>
            <person name="Clum A."/>
            <person name="Steindorff A."/>
            <person name="Ohm R."/>
            <person name="Martin F."/>
            <person name="Silar P."/>
            <person name="Natvig D."/>
            <person name="Lalanne C."/>
            <person name="Gautier V."/>
            <person name="Ament-velasquez S.L."/>
            <person name="Kruys A."/>
            <person name="Hutchinson M.I."/>
            <person name="Powell A.J."/>
            <person name="Barry K."/>
            <person name="Miller A.N."/>
            <person name="Grigoriev I.V."/>
            <person name="Debuchy R."/>
            <person name="Gladieux P."/>
            <person name="Thoren M.H."/>
            <person name="Johannesson H."/>
        </authorList>
    </citation>
    <scope>NUCLEOTIDE SEQUENCE</scope>
    <source>
        <strain evidence="4">SMH3187-1</strain>
    </source>
</reference>
<keyword evidence="1" id="KW-0539">Nucleus</keyword>
<dbReference type="PANTHER" id="PTHR47785:SF4">
    <property type="entry name" value="ZN(II)2CYS6 TRANSCRIPTION FACTOR (EUROFUNG)"/>
    <property type="match status" value="1"/>
</dbReference>
<evidence type="ECO:0000256" key="1">
    <source>
        <dbReference type="ARBA" id="ARBA00023242"/>
    </source>
</evidence>